<evidence type="ECO:0000256" key="1">
    <source>
        <dbReference type="ARBA" id="ARBA00005695"/>
    </source>
</evidence>
<evidence type="ECO:0000256" key="4">
    <source>
        <dbReference type="SAM" id="SignalP"/>
    </source>
</evidence>
<evidence type="ECO:0000313" key="7">
    <source>
        <dbReference type="Proteomes" id="UP001204953"/>
    </source>
</evidence>
<feature type="domain" description="Solute-binding protein family 5" evidence="5">
    <location>
        <begin position="79"/>
        <end position="491"/>
    </location>
</feature>
<dbReference type="Pfam" id="PF00496">
    <property type="entry name" value="SBP_bac_5"/>
    <property type="match status" value="1"/>
</dbReference>
<protein>
    <submittedName>
        <fullName evidence="6">ABC transporter substrate-binding protein</fullName>
    </submittedName>
</protein>
<gene>
    <name evidence="6" type="ORF">NJ959_06580</name>
</gene>
<dbReference type="RefSeq" id="WP_254010942.1">
    <property type="nucleotide sequence ID" value="NZ_JAMZMM010000041.1"/>
</dbReference>
<evidence type="ECO:0000256" key="2">
    <source>
        <dbReference type="ARBA" id="ARBA00022448"/>
    </source>
</evidence>
<dbReference type="GO" id="GO:0042597">
    <property type="term" value="C:periplasmic space"/>
    <property type="evidence" value="ECO:0007669"/>
    <property type="project" value="UniProtKB-ARBA"/>
</dbReference>
<dbReference type="Gene3D" id="3.40.190.10">
    <property type="entry name" value="Periplasmic binding protein-like II"/>
    <property type="match status" value="1"/>
</dbReference>
<evidence type="ECO:0000256" key="3">
    <source>
        <dbReference type="ARBA" id="ARBA00022729"/>
    </source>
</evidence>
<evidence type="ECO:0000259" key="5">
    <source>
        <dbReference type="Pfam" id="PF00496"/>
    </source>
</evidence>
<keyword evidence="3 4" id="KW-0732">Signal</keyword>
<dbReference type="PANTHER" id="PTHR30290">
    <property type="entry name" value="PERIPLASMIC BINDING COMPONENT OF ABC TRANSPORTER"/>
    <property type="match status" value="1"/>
</dbReference>
<sequence length="592" mass="67180">MTQFSRRWFLTWLASGAATSILTSCTPAKLTTNAAEVSQLVFVNPSNPTTFNYPLNDSAFSVFGFLYDGLISENGVTAELEPALAESWQISEDKKRITFTLREGIKWSDGEPLTADDVAFSYNEIYLNEKIPTGIRDILRIGTAGVFPGVKKLDQRRIEFSVPEPFAPFLRYAGGIPILPAHALRESVQTTDANGNVKFLSTWGTDTNPRKIIGNGPYRMIGYTPSERVIFERNPYYWRKDDKGNPQPYIERIVLQIIENPDTQLLTFRSGELDSFSVAPEGFGLLKREEKKGKYTIYNGGPDLGTRFLSFNLNKARNNQGKLFVDPIKSRWFNTLAFRQAVAYAIDRETMKNTTFRGLGELQHSPIAVQSPYYLSPEKGLETYKYDQESAKKVLLEGGFKYNEKGQLLDNESNLVRFTLLVKAEEKVRVDAAVQIQQDLKKIGIQADLQVINFNVIVEKLQSRNWEAYVGAFGGGGVEPHNGFNIWYSQGSLHQFNQGMQPGEPPIKDWKASDWELEIDRLFEAGVKELDENKRKEIYGRFQQIVQEQLPFIYLVNPLSLEAVRNRIKNIKFSALGGAFWNLYELKIMGNK</sequence>
<dbReference type="InterPro" id="IPR006311">
    <property type="entry name" value="TAT_signal"/>
</dbReference>
<feature type="signal peptide" evidence="4">
    <location>
        <begin position="1"/>
        <end position="17"/>
    </location>
</feature>
<dbReference type="Proteomes" id="UP001204953">
    <property type="component" value="Unassembled WGS sequence"/>
</dbReference>
<name>A0AAE3GQ83_9CYAN</name>
<proteinExistence type="inferred from homology"/>
<dbReference type="InterPro" id="IPR030678">
    <property type="entry name" value="Peptide/Ni-bd"/>
</dbReference>
<dbReference type="FunFam" id="3.90.76.10:FF:000004">
    <property type="entry name" value="Peptide ABC transporter substrate-binding protein"/>
    <property type="match status" value="1"/>
</dbReference>
<dbReference type="PIRSF" id="PIRSF002741">
    <property type="entry name" value="MppA"/>
    <property type="match status" value="1"/>
</dbReference>
<dbReference type="PROSITE" id="PS51257">
    <property type="entry name" value="PROKAR_LIPOPROTEIN"/>
    <property type="match status" value="1"/>
</dbReference>
<dbReference type="EMBL" id="JAMZMM010000041">
    <property type="protein sequence ID" value="MCP2728139.1"/>
    <property type="molecule type" value="Genomic_DNA"/>
</dbReference>
<dbReference type="PANTHER" id="PTHR30290:SF9">
    <property type="entry name" value="OLIGOPEPTIDE-BINDING PROTEIN APPA"/>
    <property type="match status" value="1"/>
</dbReference>
<dbReference type="InterPro" id="IPR039424">
    <property type="entry name" value="SBP_5"/>
</dbReference>
<keyword evidence="2" id="KW-0813">Transport</keyword>
<comment type="caution">
    <text evidence="6">The sequence shown here is derived from an EMBL/GenBank/DDBJ whole genome shotgun (WGS) entry which is preliminary data.</text>
</comment>
<comment type="similarity">
    <text evidence="1">Belongs to the bacterial solute-binding protein 5 family.</text>
</comment>
<organism evidence="6 7">
    <name type="scientific">Limnofasciculus baicalensis BBK-W-15</name>
    <dbReference type="NCBI Taxonomy" id="2699891"/>
    <lineage>
        <taxon>Bacteria</taxon>
        <taxon>Bacillati</taxon>
        <taxon>Cyanobacteriota</taxon>
        <taxon>Cyanophyceae</taxon>
        <taxon>Coleofasciculales</taxon>
        <taxon>Coleofasciculaceae</taxon>
        <taxon>Limnofasciculus</taxon>
        <taxon>Limnofasciculus baicalensis</taxon>
    </lineage>
</organism>
<dbReference type="GO" id="GO:0043190">
    <property type="term" value="C:ATP-binding cassette (ABC) transporter complex"/>
    <property type="evidence" value="ECO:0007669"/>
    <property type="project" value="InterPro"/>
</dbReference>
<accession>A0AAE3GQ83</accession>
<dbReference type="AlphaFoldDB" id="A0AAE3GQ83"/>
<evidence type="ECO:0000313" key="6">
    <source>
        <dbReference type="EMBL" id="MCP2728139.1"/>
    </source>
</evidence>
<dbReference type="Gene3D" id="3.90.76.10">
    <property type="entry name" value="Dipeptide-binding Protein, Domain 1"/>
    <property type="match status" value="1"/>
</dbReference>
<dbReference type="Gene3D" id="3.10.105.10">
    <property type="entry name" value="Dipeptide-binding Protein, Domain 3"/>
    <property type="match status" value="1"/>
</dbReference>
<reference evidence="6" key="1">
    <citation type="submission" date="2022-06" db="EMBL/GenBank/DDBJ databases">
        <title>New cyanobacteria of genus Symplocastrum in benthos of Lake Baikal.</title>
        <authorList>
            <person name="Sorokovikova E."/>
            <person name="Tikhonova I."/>
            <person name="Krasnopeev A."/>
            <person name="Evseev P."/>
            <person name="Gladkikh A."/>
            <person name="Belykh O."/>
        </authorList>
    </citation>
    <scope>NUCLEOTIDE SEQUENCE</scope>
    <source>
        <strain evidence="6">BBK-W-15</strain>
    </source>
</reference>
<keyword evidence="7" id="KW-1185">Reference proteome</keyword>
<dbReference type="CDD" id="cd08500">
    <property type="entry name" value="PBP2_NikA_DppA_OppA_like_4"/>
    <property type="match status" value="1"/>
</dbReference>
<dbReference type="GO" id="GO:1904680">
    <property type="term" value="F:peptide transmembrane transporter activity"/>
    <property type="evidence" value="ECO:0007669"/>
    <property type="project" value="TreeGrafter"/>
</dbReference>
<feature type="chain" id="PRO_5042001341" evidence="4">
    <location>
        <begin position="18"/>
        <end position="592"/>
    </location>
</feature>
<dbReference type="PROSITE" id="PS51318">
    <property type="entry name" value="TAT"/>
    <property type="match status" value="1"/>
</dbReference>
<dbReference type="SUPFAM" id="SSF53850">
    <property type="entry name" value="Periplasmic binding protein-like II"/>
    <property type="match status" value="1"/>
</dbReference>
<dbReference type="GO" id="GO:0015833">
    <property type="term" value="P:peptide transport"/>
    <property type="evidence" value="ECO:0007669"/>
    <property type="project" value="TreeGrafter"/>
</dbReference>
<dbReference type="InterPro" id="IPR000914">
    <property type="entry name" value="SBP_5_dom"/>
</dbReference>